<dbReference type="EMBL" id="GEGO01006071">
    <property type="protein sequence ID" value="JAR89333.1"/>
    <property type="molecule type" value="Transcribed_RNA"/>
</dbReference>
<evidence type="ECO:0000256" key="1">
    <source>
        <dbReference type="SAM" id="MobiDB-lite"/>
    </source>
</evidence>
<proteinExistence type="predicted"/>
<keyword evidence="2" id="KW-1133">Transmembrane helix</keyword>
<evidence type="ECO:0000313" key="3">
    <source>
        <dbReference type="EMBL" id="JAR89333.1"/>
    </source>
</evidence>
<accession>A0A147BF06</accession>
<keyword evidence="2" id="KW-0812">Transmembrane</keyword>
<sequence>MRRPASIFGNVLRPLAIFSVLVRLVLRRVPQKSVMRATWVRRGRWGVSGAIRGPGTSGSPVSPRSGADVSATSPSEQICPPVNFERNICQGSATQLVPRQPQRLGPG</sequence>
<protein>
    <submittedName>
        <fullName evidence="3">Putative secreted protein</fullName>
    </submittedName>
</protein>
<dbReference type="AlphaFoldDB" id="A0A147BF06"/>
<feature type="transmembrane region" description="Helical" evidence="2">
    <location>
        <begin position="6"/>
        <end position="26"/>
    </location>
</feature>
<feature type="region of interest" description="Disordered" evidence="1">
    <location>
        <begin position="47"/>
        <end position="78"/>
    </location>
</feature>
<evidence type="ECO:0000256" key="2">
    <source>
        <dbReference type="SAM" id="Phobius"/>
    </source>
</evidence>
<keyword evidence="2" id="KW-0472">Membrane</keyword>
<organism evidence="3">
    <name type="scientific">Ixodes ricinus</name>
    <name type="common">Common tick</name>
    <name type="synonym">Acarus ricinus</name>
    <dbReference type="NCBI Taxonomy" id="34613"/>
    <lineage>
        <taxon>Eukaryota</taxon>
        <taxon>Metazoa</taxon>
        <taxon>Ecdysozoa</taxon>
        <taxon>Arthropoda</taxon>
        <taxon>Chelicerata</taxon>
        <taxon>Arachnida</taxon>
        <taxon>Acari</taxon>
        <taxon>Parasitiformes</taxon>
        <taxon>Ixodida</taxon>
        <taxon>Ixodoidea</taxon>
        <taxon>Ixodidae</taxon>
        <taxon>Ixodinae</taxon>
        <taxon>Ixodes</taxon>
    </lineage>
</organism>
<name>A0A147BF06_IXORI</name>
<reference evidence="3" key="1">
    <citation type="journal article" date="2018" name="PLoS Negl. Trop. Dis.">
        <title>Sialome diversity of ticks revealed by RNAseq of single tick salivary glands.</title>
        <authorList>
            <person name="Perner J."/>
            <person name="Kropackova S."/>
            <person name="Kopacek P."/>
            <person name="Ribeiro J.M."/>
        </authorList>
    </citation>
    <scope>NUCLEOTIDE SEQUENCE</scope>
    <source>
        <strain evidence="3">Siblings of single egg batch collected in Ceske Budejovice</strain>
        <tissue evidence="3">Salivary glands</tissue>
    </source>
</reference>